<evidence type="ECO:0000259" key="1">
    <source>
        <dbReference type="Pfam" id="PF24963"/>
    </source>
</evidence>
<evidence type="ECO:0000313" key="3">
    <source>
        <dbReference type="Proteomes" id="UP000235739"/>
    </source>
</evidence>
<dbReference type="InterPro" id="IPR056670">
    <property type="entry name" value="DUF7768"/>
</dbReference>
<dbReference type="Proteomes" id="UP000235739">
    <property type="component" value="Unassembled WGS sequence"/>
</dbReference>
<sequence length="112" mass="12142">MIRLVMIESPYAGDVEANTEYARQCVADSLSRGEAPLAAHLLYTQPGVLDDTKPAERAQGIEAGLVWGAAAHLTAVYIDRGITQGMREGIRRARAEGRRVEHRRLDSGVGAL</sequence>
<name>A0A2N7S651_9MICC</name>
<feature type="domain" description="DUF7768" evidence="1">
    <location>
        <begin position="4"/>
        <end position="102"/>
    </location>
</feature>
<dbReference type="Pfam" id="PF24963">
    <property type="entry name" value="DUF7768"/>
    <property type="match status" value="1"/>
</dbReference>
<evidence type="ECO:0000313" key="2">
    <source>
        <dbReference type="EMBL" id="PMQ21604.1"/>
    </source>
</evidence>
<protein>
    <recommendedName>
        <fullName evidence="1">DUF7768 domain-containing protein</fullName>
    </recommendedName>
</protein>
<gene>
    <name evidence="2" type="ORF">CIK84_08770</name>
</gene>
<comment type="caution">
    <text evidence="2">The sequence shown here is derived from an EMBL/GenBank/DDBJ whole genome shotgun (WGS) entry which is preliminary data.</text>
</comment>
<dbReference type="EMBL" id="PNQX01000001">
    <property type="protein sequence ID" value="PMQ21604.1"/>
    <property type="molecule type" value="Genomic_DNA"/>
</dbReference>
<organism evidence="2 3">
    <name type="scientific">Glutamicibacter arilaitensis</name>
    <dbReference type="NCBI Taxonomy" id="256701"/>
    <lineage>
        <taxon>Bacteria</taxon>
        <taxon>Bacillati</taxon>
        <taxon>Actinomycetota</taxon>
        <taxon>Actinomycetes</taxon>
        <taxon>Micrococcales</taxon>
        <taxon>Micrococcaceae</taxon>
        <taxon>Glutamicibacter</taxon>
    </lineage>
</organism>
<proteinExistence type="predicted"/>
<accession>A0A2N7S651</accession>
<dbReference type="AlphaFoldDB" id="A0A2N7S651"/>
<reference evidence="2 3" key="1">
    <citation type="journal article" date="2017" name="Elife">
        <title>Extensive horizontal gene transfer in cheese-associated bacteria.</title>
        <authorList>
            <person name="Bonham K.S."/>
            <person name="Wolfe B.E."/>
            <person name="Dutton R.J."/>
        </authorList>
    </citation>
    <scope>NUCLEOTIDE SEQUENCE [LARGE SCALE GENOMIC DNA]</scope>
    <source>
        <strain evidence="2 3">JB182</strain>
    </source>
</reference>